<name>A0A109UVR2_9SACH</name>
<evidence type="ECO:0000256" key="1">
    <source>
        <dbReference type="SAM" id="MobiDB-lite"/>
    </source>
</evidence>
<feature type="compositionally biased region" description="Basic and acidic residues" evidence="1">
    <location>
        <begin position="372"/>
        <end position="387"/>
    </location>
</feature>
<dbReference type="PANTHER" id="PTHR12751:SF18">
    <property type="entry name" value="PHOSPHATASE AND ACTIN REGULATOR 1"/>
    <property type="match status" value="1"/>
</dbReference>
<dbReference type="Proteomes" id="UP000243052">
    <property type="component" value="Chromosome ii"/>
</dbReference>
<evidence type="ECO:0000313" key="3">
    <source>
        <dbReference type="Proteomes" id="UP000243052"/>
    </source>
</evidence>
<protein>
    <submittedName>
        <fullName evidence="2">HBR549Cp</fullName>
    </submittedName>
</protein>
<evidence type="ECO:0000313" key="2">
    <source>
        <dbReference type="EMBL" id="AMD19450.1"/>
    </source>
</evidence>
<proteinExistence type="predicted"/>
<feature type="compositionally biased region" description="Polar residues" evidence="1">
    <location>
        <begin position="25"/>
        <end position="43"/>
    </location>
</feature>
<feature type="region of interest" description="Disordered" evidence="1">
    <location>
        <begin position="364"/>
        <end position="436"/>
    </location>
</feature>
<dbReference type="GO" id="GO:0030036">
    <property type="term" value="P:actin cytoskeleton organization"/>
    <property type="evidence" value="ECO:0007669"/>
    <property type="project" value="TreeGrafter"/>
</dbReference>
<dbReference type="EMBL" id="CP014242">
    <property type="protein sequence ID" value="AMD19450.1"/>
    <property type="molecule type" value="Genomic_DNA"/>
</dbReference>
<feature type="compositionally biased region" description="Polar residues" evidence="1">
    <location>
        <begin position="243"/>
        <end position="259"/>
    </location>
</feature>
<keyword evidence="3" id="KW-1185">Reference proteome</keyword>
<sequence>MSSFYNGTDKGAEGDPRSSIWVEDAQTSETRKTTTLKGDSSGTECDLFEDDDNTDTFNGGGVELVWDEEVTERCSNLEDDSEHALEVQTEKLQMTMSPSLSALAGILNEKTKKAEEKMRRGSIAILEESIAENDLTGEKYMPHGNTSTRNIRPKAHNAKSPNLVNIDDENLSDFNHKLSSLGKEQISVIEPDFLSTPIVQPMTPEFQKTYNNSSAQDWSVNSVTSRMKSSHSGSSDERPRAKSLTSTVETGTPATSKDSVDSIQANLERLNEQAKNSQRKRRSVFSFLRKITPNVNSTENVTSSRRQFSLPTSVTFSVTSPTDEPSRVFNRQERKSTTGSSLFSSFRRSRIESDSSVFISNEEFSKPLPLPKPRERNSGKSADKPTRTDGSNSKITKRYFNENTKSRETEKGVVDAPKPAGRFSNRPPPPPIEKLSAENLHPEDAWLKLPGNEGLFPKSLDPQEVDSIVSIERTRSQRSARNSTHSYRRSFTDISTHAQSEGMFIAEASDVLLSTPDLTKSPTGSILRNTGTFEPPELDKDNLNLVIDTNGASLGTGLENDSHPDEDNSFSVIQAKLNELTVDTYQDDEGYSSKNILTNPDSLDSKGTDTEFMDDIMEFANIIDFGDDLQLDLDLNNNDYEYKTLNPCNEYGSEKEKTPVNNSPQFYEPRQISIGGDLFQVPLTPGASYDEFESDTYPETDVEGADLYGTMSSMQPIDPYLPSASNTSRPYSMSFRGLGARQFNSSHDLSIFASSVDLTTTVGNKDECVRFSSKILLHETYSEEEYDRRPDIATCNQLTPQLGQLIREELNCIKSEMEVHEESRCYTHFL</sequence>
<dbReference type="STRING" id="45286.A0A109UVR2"/>
<accession>A0A109UVR2</accession>
<dbReference type="RefSeq" id="XP_017986446.1">
    <property type="nucleotide sequence ID" value="XM_018130957.1"/>
</dbReference>
<organism evidence="2 3">
    <name type="scientific">Eremothecium sinecaudum</name>
    <dbReference type="NCBI Taxonomy" id="45286"/>
    <lineage>
        <taxon>Eukaryota</taxon>
        <taxon>Fungi</taxon>
        <taxon>Dikarya</taxon>
        <taxon>Ascomycota</taxon>
        <taxon>Saccharomycotina</taxon>
        <taxon>Saccharomycetes</taxon>
        <taxon>Saccharomycetales</taxon>
        <taxon>Saccharomycetaceae</taxon>
        <taxon>Eremothecium</taxon>
    </lineage>
</organism>
<feature type="region of interest" description="Disordered" evidence="1">
    <location>
        <begin position="215"/>
        <end position="259"/>
    </location>
</feature>
<gene>
    <name evidence="2" type="ORF">AW171_hschr21281</name>
</gene>
<feature type="compositionally biased region" description="Basic and acidic residues" evidence="1">
    <location>
        <begin position="404"/>
        <end position="413"/>
    </location>
</feature>
<reference evidence="2 3" key="1">
    <citation type="submission" date="2016-01" db="EMBL/GenBank/DDBJ databases">
        <title>Genome sequence of the yeast Holleya sinecauda.</title>
        <authorList>
            <person name="Dietrich F.S."/>
        </authorList>
    </citation>
    <scope>NUCLEOTIDE SEQUENCE [LARGE SCALE GENOMIC DNA]</scope>
    <source>
        <strain evidence="2 3">ATCC 58844</strain>
    </source>
</reference>
<dbReference type="PANTHER" id="PTHR12751">
    <property type="entry name" value="PHOSPHATASE AND ACTIN REGULATOR PHACTR"/>
    <property type="match status" value="1"/>
</dbReference>
<dbReference type="GO" id="GO:0003779">
    <property type="term" value="F:actin binding"/>
    <property type="evidence" value="ECO:0007669"/>
    <property type="project" value="TreeGrafter"/>
</dbReference>
<feature type="region of interest" description="Disordered" evidence="1">
    <location>
        <begin position="315"/>
        <end position="343"/>
    </location>
</feature>
<feature type="region of interest" description="Disordered" evidence="1">
    <location>
        <begin position="136"/>
        <end position="163"/>
    </location>
</feature>
<feature type="compositionally biased region" description="Polar residues" evidence="1">
    <location>
        <begin position="215"/>
        <end position="233"/>
    </location>
</feature>
<dbReference type="AlphaFoldDB" id="A0A109UVR2"/>
<dbReference type="GeneID" id="28721752"/>
<feature type="compositionally biased region" description="Basic and acidic residues" evidence="1">
    <location>
        <begin position="324"/>
        <end position="336"/>
    </location>
</feature>
<feature type="region of interest" description="Disordered" evidence="1">
    <location>
        <begin position="1"/>
        <end position="56"/>
    </location>
</feature>
<dbReference type="OrthoDB" id="5563016at2759"/>